<evidence type="ECO:0000313" key="1">
    <source>
        <dbReference type="EMBL" id="RHH75025.1"/>
    </source>
</evidence>
<dbReference type="RefSeq" id="WP_122291435.1">
    <property type="nucleotide sequence ID" value="NZ_QRKC01000009.1"/>
</dbReference>
<protein>
    <submittedName>
        <fullName evidence="1">Uncharacterized protein</fullName>
    </submittedName>
</protein>
<dbReference type="AlphaFoldDB" id="A0A3R6EAF6"/>
<proteinExistence type="predicted"/>
<reference evidence="1 2" key="1">
    <citation type="submission" date="2018-08" db="EMBL/GenBank/DDBJ databases">
        <title>A genome reference for cultivated species of the human gut microbiota.</title>
        <authorList>
            <person name="Zou Y."/>
            <person name="Xue W."/>
            <person name="Luo G."/>
        </authorList>
    </citation>
    <scope>NUCLEOTIDE SEQUENCE [LARGE SCALE GENOMIC DNA]</scope>
    <source>
        <strain evidence="1 2">AM16-50</strain>
    </source>
</reference>
<gene>
    <name evidence="1" type="ORF">DW191_16435</name>
</gene>
<accession>A0A3R6EAF6</accession>
<name>A0A3R6EAF6_9BACT</name>
<organism evidence="1 2">
    <name type="scientific">Parabacteroides merdae</name>
    <dbReference type="NCBI Taxonomy" id="46503"/>
    <lineage>
        <taxon>Bacteria</taxon>
        <taxon>Pseudomonadati</taxon>
        <taxon>Bacteroidota</taxon>
        <taxon>Bacteroidia</taxon>
        <taxon>Bacteroidales</taxon>
        <taxon>Tannerellaceae</taxon>
        <taxon>Parabacteroides</taxon>
    </lineage>
</organism>
<dbReference type="Proteomes" id="UP000283732">
    <property type="component" value="Unassembled WGS sequence"/>
</dbReference>
<comment type="caution">
    <text evidence="1">The sequence shown here is derived from an EMBL/GenBank/DDBJ whole genome shotgun (WGS) entry which is preliminary data.</text>
</comment>
<evidence type="ECO:0000313" key="2">
    <source>
        <dbReference type="Proteomes" id="UP000283732"/>
    </source>
</evidence>
<sequence length="168" mass="19853">MKELACGIDDVDIVLTEGVCTSNAKVEIDEETGGKKIILCYKFFNYEYQDQMSILYHEAYHCNHDEAWSSETKMTLDSPYYLKIPQEHVDYLLKYEFDGITNPMGFINDFEAKITILLCPEYYKNEINAYKAEIGLNPSVSEKYVLERLYMLWKQETLYDYSLKHYKH</sequence>
<dbReference type="EMBL" id="QRKC01000009">
    <property type="protein sequence ID" value="RHH75025.1"/>
    <property type="molecule type" value="Genomic_DNA"/>
</dbReference>